<comment type="caution">
    <text evidence="2">The sequence shown here is derived from an EMBL/GenBank/DDBJ whole genome shotgun (WGS) entry which is preliminary data.</text>
</comment>
<feature type="chain" id="PRO_5045576611" description="Outer membrane protein beta-barrel domain-containing protein" evidence="1">
    <location>
        <begin position="21"/>
        <end position="226"/>
    </location>
</feature>
<gene>
    <name evidence="2" type="ORF">ACFSR9_02775</name>
</gene>
<evidence type="ECO:0000313" key="3">
    <source>
        <dbReference type="Proteomes" id="UP001597475"/>
    </source>
</evidence>
<evidence type="ECO:0000256" key="1">
    <source>
        <dbReference type="SAM" id="SignalP"/>
    </source>
</evidence>
<evidence type="ECO:0000313" key="2">
    <source>
        <dbReference type="EMBL" id="MFD2608363.1"/>
    </source>
</evidence>
<dbReference type="Proteomes" id="UP001597475">
    <property type="component" value="Unassembled WGS sequence"/>
</dbReference>
<sequence>MNKLLSLTTLALITAGSASAQSVVYRQPLELGLTGGYAGGLSGEAFVHAPNVAGSVGIKAGVAVSKNRGSVNFKNINPDSGFGYFAEFCQTIGCRLEGTDIVVSLDGTYNLGEFVPGVDVSLYAGPRYGIFTRNFAVSEQDGSLTFDSKAFGLGAGVLASYALTPTASIIADLGANHFFNSPISFGGSNTPSETVDPSDPSHKDLREFSNMPGTQFKARVGVKFGF</sequence>
<dbReference type="EMBL" id="JBHUMK010000010">
    <property type="protein sequence ID" value="MFD2608363.1"/>
    <property type="molecule type" value="Genomic_DNA"/>
</dbReference>
<name>A0ABW5NZW6_9DEIO</name>
<proteinExistence type="predicted"/>
<dbReference type="RefSeq" id="WP_386842809.1">
    <property type="nucleotide sequence ID" value="NZ_JBHUMK010000010.1"/>
</dbReference>
<keyword evidence="3" id="KW-1185">Reference proteome</keyword>
<reference evidence="3" key="1">
    <citation type="journal article" date="2019" name="Int. J. Syst. Evol. Microbiol.">
        <title>The Global Catalogue of Microorganisms (GCM) 10K type strain sequencing project: providing services to taxonomists for standard genome sequencing and annotation.</title>
        <authorList>
            <consortium name="The Broad Institute Genomics Platform"/>
            <consortium name="The Broad Institute Genome Sequencing Center for Infectious Disease"/>
            <person name="Wu L."/>
            <person name="Ma J."/>
        </authorList>
    </citation>
    <scope>NUCLEOTIDE SEQUENCE [LARGE SCALE GENOMIC DNA]</scope>
    <source>
        <strain evidence="3">KCTC 33842</strain>
    </source>
</reference>
<organism evidence="2 3">
    <name type="scientific">Deinococcus taklimakanensis</name>
    <dbReference type="NCBI Taxonomy" id="536443"/>
    <lineage>
        <taxon>Bacteria</taxon>
        <taxon>Thermotogati</taxon>
        <taxon>Deinococcota</taxon>
        <taxon>Deinococci</taxon>
        <taxon>Deinococcales</taxon>
        <taxon>Deinococcaceae</taxon>
        <taxon>Deinococcus</taxon>
    </lineage>
</organism>
<protein>
    <recommendedName>
        <fullName evidence="4">Outer membrane protein beta-barrel domain-containing protein</fullName>
    </recommendedName>
</protein>
<keyword evidence="1" id="KW-0732">Signal</keyword>
<feature type="signal peptide" evidence="1">
    <location>
        <begin position="1"/>
        <end position="20"/>
    </location>
</feature>
<evidence type="ECO:0008006" key="4">
    <source>
        <dbReference type="Google" id="ProtNLM"/>
    </source>
</evidence>
<dbReference type="Gene3D" id="2.40.160.70">
    <property type="entry name" value="outer membrane protein from Thermus thermophilus HB27"/>
    <property type="match status" value="1"/>
</dbReference>
<accession>A0ABW5NZW6</accession>